<evidence type="ECO:0008006" key="5">
    <source>
        <dbReference type="Google" id="ProtNLM"/>
    </source>
</evidence>
<name>A0ABW4L126_9MICO</name>
<dbReference type="SUPFAM" id="SSF51569">
    <property type="entry name" value="Aldolase"/>
    <property type="match status" value="1"/>
</dbReference>
<dbReference type="PANTHER" id="PTHR39340:SF1">
    <property type="entry name" value="SULFOFRUCTOSEPHOSPHATE ALDOLASE"/>
    <property type="match status" value="1"/>
</dbReference>
<evidence type="ECO:0000256" key="1">
    <source>
        <dbReference type="ARBA" id="ARBA00008679"/>
    </source>
</evidence>
<gene>
    <name evidence="3" type="ORF">ACFSE6_05180</name>
</gene>
<dbReference type="Gene3D" id="3.20.20.70">
    <property type="entry name" value="Aldolase class I"/>
    <property type="match status" value="1"/>
</dbReference>
<dbReference type="Proteomes" id="UP001597277">
    <property type="component" value="Unassembled WGS sequence"/>
</dbReference>
<evidence type="ECO:0000313" key="4">
    <source>
        <dbReference type="Proteomes" id="UP001597277"/>
    </source>
</evidence>
<dbReference type="InterPro" id="IPR013785">
    <property type="entry name" value="Aldolase_TIM"/>
</dbReference>
<evidence type="ECO:0000313" key="3">
    <source>
        <dbReference type="EMBL" id="MFD1717216.1"/>
    </source>
</evidence>
<comment type="similarity">
    <text evidence="1">Belongs to the aldolase LacD family.</text>
</comment>
<sequence length="334" mass="36371">MVHSVEHGVQLRAARDPGKVRGIQRTLSAEGYFHVLAIDHLADFVDLLGPRDQVSFADVVRAKERIVRTAAPAVSALLVDAMYGVGHLGLAGALPPEVGAMAALEEENYTGRPAVRHTRLRAGWSLDKIKAAGSDVAKLLWFYRPEVPSALQQRELLDALVADAARLSLPLLVEPIWYPLPGEDTTTRSWAERRAAGVVQSAITADRAGADILKLEFPGDVSRLGRDAAMEAAAQITAETSAPWVLLSAGVGHDDFLDQVDLVCTAGASGYVAGRSIWRDVLDAGERAGRTVARRLRELNDATRSGRPVVTDCELDHLLVELPERWYERWHEDS</sequence>
<reference evidence="4" key="1">
    <citation type="journal article" date="2019" name="Int. J. Syst. Evol. Microbiol.">
        <title>The Global Catalogue of Microorganisms (GCM) 10K type strain sequencing project: providing services to taxonomists for standard genome sequencing and annotation.</title>
        <authorList>
            <consortium name="The Broad Institute Genomics Platform"/>
            <consortium name="The Broad Institute Genome Sequencing Center for Infectious Disease"/>
            <person name="Wu L."/>
            <person name="Ma J."/>
        </authorList>
    </citation>
    <scope>NUCLEOTIDE SEQUENCE [LARGE SCALE GENOMIC DNA]</scope>
    <source>
        <strain evidence="4">JCM 17130</strain>
    </source>
</reference>
<organism evidence="3 4">
    <name type="scientific">Georgenia deserti</name>
    <dbReference type="NCBI Taxonomy" id="2093781"/>
    <lineage>
        <taxon>Bacteria</taxon>
        <taxon>Bacillati</taxon>
        <taxon>Actinomycetota</taxon>
        <taxon>Actinomycetes</taxon>
        <taxon>Micrococcales</taxon>
        <taxon>Bogoriellaceae</taxon>
        <taxon>Georgenia</taxon>
    </lineage>
</organism>
<proteinExistence type="inferred from homology"/>
<protein>
    <recommendedName>
        <fullName evidence="5">DUF2090 domain-containing protein</fullName>
    </recommendedName>
</protein>
<dbReference type="InterPro" id="IPR002915">
    <property type="entry name" value="DeoC/FbaB/LacD_aldolase"/>
</dbReference>
<dbReference type="RefSeq" id="WP_388003015.1">
    <property type="nucleotide sequence ID" value="NZ_JBHUEE010000002.1"/>
</dbReference>
<dbReference type="PANTHER" id="PTHR39340">
    <property type="entry name" value="SULFOFRUCTOSEPHOSPHATE ALDOLASE"/>
    <property type="match status" value="1"/>
</dbReference>
<comment type="caution">
    <text evidence="3">The sequence shown here is derived from an EMBL/GenBank/DDBJ whole genome shotgun (WGS) entry which is preliminary data.</text>
</comment>
<keyword evidence="4" id="KW-1185">Reference proteome</keyword>
<keyword evidence="2" id="KW-0456">Lyase</keyword>
<dbReference type="InterPro" id="IPR050552">
    <property type="entry name" value="LacD_aldolase"/>
</dbReference>
<accession>A0ABW4L126</accession>
<dbReference type="EMBL" id="JBHUEE010000002">
    <property type="protein sequence ID" value="MFD1717216.1"/>
    <property type="molecule type" value="Genomic_DNA"/>
</dbReference>
<dbReference type="SMART" id="SM01133">
    <property type="entry name" value="DeoC"/>
    <property type="match status" value="1"/>
</dbReference>
<evidence type="ECO:0000256" key="2">
    <source>
        <dbReference type="ARBA" id="ARBA00023239"/>
    </source>
</evidence>
<dbReference type="Pfam" id="PF01791">
    <property type="entry name" value="DeoC"/>
    <property type="match status" value="1"/>
</dbReference>